<evidence type="ECO:0000313" key="1">
    <source>
        <dbReference type="EMBL" id="KAG0262703.1"/>
    </source>
</evidence>
<feature type="non-terminal residue" evidence="1">
    <location>
        <position position="1"/>
    </location>
</feature>
<comment type="caution">
    <text evidence="1">The sequence shown here is derived from an EMBL/GenBank/DDBJ whole genome shotgun (WGS) entry which is preliminary data.</text>
</comment>
<name>A0AAD4D3J5_9FUNG</name>
<keyword evidence="2" id="KW-1185">Reference proteome</keyword>
<dbReference type="Proteomes" id="UP001194580">
    <property type="component" value="Unassembled WGS sequence"/>
</dbReference>
<reference evidence="1" key="1">
    <citation type="journal article" date="2020" name="Fungal Divers.">
        <title>Resolving the Mortierellaceae phylogeny through synthesis of multi-gene phylogenetics and phylogenomics.</title>
        <authorList>
            <person name="Vandepol N."/>
            <person name="Liber J."/>
            <person name="Desiro A."/>
            <person name="Na H."/>
            <person name="Kennedy M."/>
            <person name="Barry K."/>
            <person name="Grigoriev I.V."/>
            <person name="Miller A.N."/>
            <person name="O'Donnell K."/>
            <person name="Stajich J.E."/>
            <person name="Bonito G."/>
        </authorList>
    </citation>
    <scope>NUCLEOTIDE SEQUENCE</scope>
    <source>
        <strain evidence="1">NRRL 28262</strain>
    </source>
</reference>
<proteinExistence type="predicted"/>
<organism evidence="1 2">
    <name type="scientific">Linnemannia exigua</name>
    <dbReference type="NCBI Taxonomy" id="604196"/>
    <lineage>
        <taxon>Eukaryota</taxon>
        <taxon>Fungi</taxon>
        <taxon>Fungi incertae sedis</taxon>
        <taxon>Mucoromycota</taxon>
        <taxon>Mortierellomycotina</taxon>
        <taxon>Mortierellomycetes</taxon>
        <taxon>Mortierellales</taxon>
        <taxon>Mortierellaceae</taxon>
        <taxon>Linnemannia</taxon>
    </lineage>
</organism>
<dbReference type="Gene3D" id="3.50.50.60">
    <property type="entry name" value="FAD/NAD(P)-binding domain"/>
    <property type="match status" value="1"/>
</dbReference>
<protein>
    <submittedName>
        <fullName evidence="1">Uncharacterized protein</fullName>
    </submittedName>
</protein>
<dbReference type="EMBL" id="JAAAIL010001945">
    <property type="protein sequence ID" value="KAG0262703.1"/>
    <property type="molecule type" value="Genomic_DNA"/>
</dbReference>
<evidence type="ECO:0000313" key="2">
    <source>
        <dbReference type="Proteomes" id="UP001194580"/>
    </source>
</evidence>
<sequence length="79" mass="9060">TGCRQYIVARPKLYVLILKHVPVYKTNFGDRMLYVIQDDNNVIVHLLNKDTLADDILVSANSAYSAVRQCMYKSLKRQG</sequence>
<gene>
    <name evidence="1" type="ORF">BGZ95_003970</name>
</gene>
<dbReference type="InterPro" id="IPR036188">
    <property type="entry name" value="FAD/NAD-bd_sf"/>
</dbReference>
<accession>A0AAD4D3J5</accession>
<dbReference type="AlphaFoldDB" id="A0AAD4D3J5"/>